<dbReference type="SUPFAM" id="SSF56112">
    <property type="entry name" value="Protein kinase-like (PK-like)"/>
    <property type="match status" value="1"/>
</dbReference>
<evidence type="ECO:0000259" key="2">
    <source>
        <dbReference type="Pfam" id="PF03109"/>
    </source>
</evidence>
<protein>
    <recommendedName>
        <fullName evidence="2">ABC1 atypical kinase-like domain-containing protein</fullName>
    </recommendedName>
</protein>
<dbReference type="InterPro" id="IPR051130">
    <property type="entry name" value="Mito_struct-func_regulator"/>
</dbReference>
<dbReference type="GO" id="GO:0055088">
    <property type="term" value="P:lipid homeostasis"/>
    <property type="evidence" value="ECO:0007669"/>
    <property type="project" value="TreeGrafter"/>
</dbReference>
<organism evidence="3 4">
    <name type="scientific">Yarrowia lipolytica</name>
    <name type="common">Candida lipolytica</name>
    <dbReference type="NCBI Taxonomy" id="4952"/>
    <lineage>
        <taxon>Eukaryota</taxon>
        <taxon>Fungi</taxon>
        <taxon>Dikarya</taxon>
        <taxon>Ascomycota</taxon>
        <taxon>Saccharomycotina</taxon>
        <taxon>Dipodascomycetes</taxon>
        <taxon>Dipodascales</taxon>
        <taxon>Dipodascales incertae sedis</taxon>
        <taxon>Yarrowia</taxon>
    </lineage>
</organism>
<dbReference type="GO" id="GO:0005743">
    <property type="term" value="C:mitochondrial inner membrane"/>
    <property type="evidence" value="ECO:0007669"/>
    <property type="project" value="TreeGrafter"/>
</dbReference>
<evidence type="ECO:0000313" key="4">
    <source>
        <dbReference type="Proteomes" id="UP000182444"/>
    </source>
</evidence>
<dbReference type="RefSeq" id="XP_500396.3">
    <property type="nucleotide sequence ID" value="XM_500396.3"/>
</dbReference>
<dbReference type="CDD" id="cd13969">
    <property type="entry name" value="ADCK1-like"/>
    <property type="match status" value="1"/>
</dbReference>
<evidence type="ECO:0000256" key="1">
    <source>
        <dbReference type="ARBA" id="ARBA00009670"/>
    </source>
</evidence>
<dbReference type="Pfam" id="PF03109">
    <property type="entry name" value="ABC1"/>
    <property type="match status" value="1"/>
</dbReference>
<dbReference type="PANTHER" id="PTHR43173">
    <property type="entry name" value="ABC1 FAMILY PROTEIN"/>
    <property type="match status" value="1"/>
</dbReference>
<dbReference type="AlphaFoldDB" id="A0A1D8N629"/>
<dbReference type="VEuPathDB" id="FungiDB:YALI0_B01694g"/>
<dbReference type="InterPro" id="IPR004147">
    <property type="entry name" value="ABC1_dom"/>
</dbReference>
<feature type="domain" description="ABC1 atypical kinase-like" evidence="2">
    <location>
        <begin position="218"/>
        <end position="469"/>
    </location>
</feature>
<proteinExistence type="inferred from homology"/>
<dbReference type="eggNOG" id="KOG1235">
    <property type="taxonomic scope" value="Eukaryota"/>
</dbReference>
<name>A0A1D8N629_YARLL</name>
<dbReference type="InterPro" id="IPR045307">
    <property type="entry name" value="ADCK1_dom"/>
</dbReference>
<dbReference type="VEuPathDB" id="FungiDB:YALI1_B02642g"/>
<dbReference type="Proteomes" id="UP000182444">
    <property type="component" value="Chromosome 1B"/>
</dbReference>
<gene>
    <name evidence="3" type="ORF">YALI1_B02642g</name>
</gene>
<dbReference type="EMBL" id="CP017554">
    <property type="protein sequence ID" value="AOW01086.1"/>
    <property type="molecule type" value="Genomic_DNA"/>
</dbReference>
<sequence length="624" mass="71776">MMILRLARVQPGVSLLRGPTTRIFSPGRLPVRQLVARTQTPLTLTSSCLISRQLSTTRLLAFSARKPVAEKKFDDYKKVSLNDVKNNPIYKFVYLSKPWYQSTGFRILAVTMGLATLLYLFSDGAHKVLRHTGHAIERIWVVMKATSRCVWLYRKTLKKEYPSEEEYKTALSKCHKKAAEITLQAIRKNSGVYIKLGQHIAALTYIFPPEWTETMIPLQDQCPESSMESIRAMIRKDTGKNLDDLFLEFNEVPMGVASLAQVHKAVTIDGREVAVKVQHPSLAEFVPLDVYMTRTIFTIVDHFFPDYPLSWLSDEMQRSIFTELDFTEEANNAVKTREYFKDTYKTTALRIPEVYWSKRRILVMEFVGGSRLDNRPYLEDNNISPDEVSACLSHIFDTMIFRPGAGLHCDPHGGNLAIRTRDNSRGGHNFEIVLYDHGLYRFVPTNIQRDYAHFWLALIDSNEAEMRKYAKRFANIDEDKFPLFAAAITGRDFKHATSDLKSKRSRAEIENMVSTIASDGLLSDIMTLLHSVPRVVLLIFKTNDLTRHLDETLNSSLGIERTFLIMATYCAKTVLEERRENLIKKYSRLDIRRWIGEGFAWASYLRRLLQLKAYDFGLMVSNLF</sequence>
<accession>A0A1D8N629</accession>
<dbReference type="InterPro" id="IPR011009">
    <property type="entry name" value="Kinase-like_dom_sf"/>
</dbReference>
<dbReference type="KEGG" id="yli:2907351"/>
<dbReference type="OMA" id="RCNPEDI"/>
<reference evidence="3 4" key="1">
    <citation type="journal article" date="2016" name="PLoS ONE">
        <title>Sequence Assembly of Yarrowia lipolytica Strain W29/CLIB89 Shows Transposable Element Diversity.</title>
        <authorList>
            <person name="Magnan C."/>
            <person name="Yu J."/>
            <person name="Chang I."/>
            <person name="Jahn E."/>
            <person name="Kanomata Y."/>
            <person name="Wu J."/>
            <person name="Zeller M."/>
            <person name="Oakes M."/>
            <person name="Baldi P."/>
            <person name="Sandmeyer S."/>
        </authorList>
    </citation>
    <scope>NUCLEOTIDE SEQUENCE [LARGE SCALE GENOMIC DNA]</scope>
    <source>
        <strain evidence="4">CLIB89(W29)</strain>
    </source>
</reference>
<comment type="similarity">
    <text evidence="1">Belongs to the protein kinase superfamily. ADCK protein kinase family.</text>
</comment>
<dbReference type="PANTHER" id="PTHR43173:SF19">
    <property type="entry name" value="AARF DOMAIN-CONTAINING PROTEIN KINASE 1"/>
    <property type="match status" value="1"/>
</dbReference>
<dbReference type="GO" id="GO:0007005">
    <property type="term" value="P:mitochondrion organization"/>
    <property type="evidence" value="ECO:0007669"/>
    <property type="project" value="TreeGrafter"/>
</dbReference>
<evidence type="ECO:0000313" key="3">
    <source>
        <dbReference type="EMBL" id="AOW01086.1"/>
    </source>
</evidence>
<dbReference type="GeneID" id="2907351"/>